<name>A0A1G7A215_9BACT</name>
<dbReference type="Gene3D" id="3.40.50.620">
    <property type="entry name" value="HUPs"/>
    <property type="match status" value="1"/>
</dbReference>
<sequence>MKPIQTILYATDFSDSSLPACEYAVYLAQLAGARLQVLHVIGEFADKRKSRIQPETLALLEREVEIQAFKSMEEFCHDHIGTTVPCDSEVVMGLPFQEILKQAEAIDADLIVIGSHGRTGLEHVLVGSTAERLVRRSVRPVLTIRSRGV</sequence>
<dbReference type="PRINTS" id="PR01438">
    <property type="entry name" value="UNVRSLSTRESS"/>
</dbReference>
<proteinExistence type="inferred from homology"/>
<keyword evidence="4" id="KW-1185">Reference proteome</keyword>
<evidence type="ECO:0000313" key="3">
    <source>
        <dbReference type="EMBL" id="SDE08781.1"/>
    </source>
</evidence>
<dbReference type="Pfam" id="PF00582">
    <property type="entry name" value="Usp"/>
    <property type="match status" value="1"/>
</dbReference>
<evidence type="ECO:0000313" key="4">
    <source>
        <dbReference type="Proteomes" id="UP000243205"/>
    </source>
</evidence>
<protein>
    <submittedName>
        <fullName evidence="3">Universal stress protein family protein</fullName>
    </submittedName>
</protein>
<organism evidence="3 4">
    <name type="scientific">Desulfuromonas thiophila</name>
    <dbReference type="NCBI Taxonomy" id="57664"/>
    <lineage>
        <taxon>Bacteria</taxon>
        <taxon>Pseudomonadati</taxon>
        <taxon>Thermodesulfobacteriota</taxon>
        <taxon>Desulfuromonadia</taxon>
        <taxon>Desulfuromonadales</taxon>
        <taxon>Desulfuromonadaceae</taxon>
        <taxon>Desulfuromonas</taxon>
    </lineage>
</organism>
<dbReference type="AlphaFoldDB" id="A0A1G7A215"/>
<dbReference type="InterPro" id="IPR014729">
    <property type="entry name" value="Rossmann-like_a/b/a_fold"/>
</dbReference>
<dbReference type="CDD" id="cd00293">
    <property type="entry name" value="USP-like"/>
    <property type="match status" value="1"/>
</dbReference>
<dbReference type="PANTHER" id="PTHR46268">
    <property type="entry name" value="STRESS RESPONSE PROTEIN NHAX"/>
    <property type="match status" value="1"/>
</dbReference>
<evidence type="ECO:0000259" key="2">
    <source>
        <dbReference type="Pfam" id="PF00582"/>
    </source>
</evidence>
<feature type="domain" description="UspA" evidence="2">
    <location>
        <begin position="4"/>
        <end position="145"/>
    </location>
</feature>
<dbReference type="SUPFAM" id="SSF52402">
    <property type="entry name" value="Adenine nucleotide alpha hydrolases-like"/>
    <property type="match status" value="1"/>
</dbReference>
<dbReference type="RefSeq" id="WP_092076891.1">
    <property type="nucleotide sequence ID" value="NZ_FNAQ01000003.1"/>
</dbReference>
<dbReference type="EMBL" id="FNAQ01000003">
    <property type="protein sequence ID" value="SDE08781.1"/>
    <property type="molecule type" value="Genomic_DNA"/>
</dbReference>
<dbReference type="PANTHER" id="PTHR46268:SF22">
    <property type="entry name" value="SENSOR PROTEIN KDPD-RELATED"/>
    <property type="match status" value="1"/>
</dbReference>
<dbReference type="Proteomes" id="UP000243205">
    <property type="component" value="Unassembled WGS sequence"/>
</dbReference>
<dbReference type="STRING" id="57664.SAMN05661003_103232"/>
<dbReference type="OrthoDB" id="9788959at2"/>
<reference evidence="4" key="1">
    <citation type="submission" date="2016-10" db="EMBL/GenBank/DDBJ databases">
        <authorList>
            <person name="Varghese N."/>
            <person name="Submissions S."/>
        </authorList>
    </citation>
    <scope>NUCLEOTIDE SEQUENCE [LARGE SCALE GENOMIC DNA]</scope>
    <source>
        <strain evidence="4">DSM 8987</strain>
    </source>
</reference>
<comment type="similarity">
    <text evidence="1">Belongs to the universal stress protein A family.</text>
</comment>
<gene>
    <name evidence="3" type="ORF">SAMN05661003_103232</name>
</gene>
<dbReference type="InterPro" id="IPR006015">
    <property type="entry name" value="Universal_stress_UspA"/>
</dbReference>
<dbReference type="InterPro" id="IPR006016">
    <property type="entry name" value="UspA"/>
</dbReference>
<accession>A0A1G7A215</accession>
<evidence type="ECO:0000256" key="1">
    <source>
        <dbReference type="ARBA" id="ARBA00008791"/>
    </source>
</evidence>